<proteinExistence type="predicted"/>
<evidence type="ECO:0000313" key="2">
    <source>
        <dbReference type="EMBL" id="KAG5166167.1"/>
    </source>
</evidence>
<organism evidence="2">
    <name type="scientific">Psilocybe cubensis</name>
    <name type="common">Psychedelic mushroom</name>
    <name type="synonym">Stropharia cubensis</name>
    <dbReference type="NCBI Taxonomy" id="181762"/>
    <lineage>
        <taxon>Eukaryota</taxon>
        <taxon>Fungi</taxon>
        <taxon>Dikarya</taxon>
        <taxon>Basidiomycota</taxon>
        <taxon>Agaricomycotina</taxon>
        <taxon>Agaricomycetes</taxon>
        <taxon>Agaricomycetidae</taxon>
        <taxon>Agaricales</taxon>
        <taxon>Agaricineae</taxon>
        <taxon>Strophariaceae</taxon>
        <taxon>Psilocybe</taxon>
    </lineage>
</organism>
<dbReference type="EMBL" id="JAFIQS010000008">
    <property type="protein sequence ID" value="KAG5166167.1"/>
    <property type="molecule type" value="Genomic_DNA"/>
</dbReference>
<gene>
    <name evidence="2" type="ORF">JR316_008245</name>
</gene>
<feature type="domain" description="DUF6593" evidence="1">
    <location>
        <begin position="56"/>
        <end position="192"/>
    </location>
</feature>
<name>A0A8H7XSS4_PSICU</name>
<comment type="caution">
    <text evidence="2">The sequence shown here is derived from an EMBL/GenBank/DDBJ whole genome shotgun (WGS) entry which is preliminary data.</text>
</comment>
<dbReference type="Pfam" id="PF20236">
    <property type="entry name" value="DUF6593"/>
    <property type="match status" value="1"/>
</dbReference>
<dbReference type="InterPro" id="IPR046528">
    <property type="entry name" value="DUF6593"/>
</dbReference>
<dbReference type="AlphaFoldDB" id="A0A8H7XSS4"/>
<reference evidence="2" key="1">
    <citation type="submission" date="2021-02" db="EMBL/GenBank/DDBJ databases">
        <title>Psilocybe cubensis genome.</title>
        <authorList>
            <person name="Mckernan K.J."/>
            <person name="Crawford S."/>
            <person name="Trippe A."/>
            <person name="Kane L.T."/>
            <person name="Mclaughlin S."/>
        </authorList>
    </citation>
    <scope>NUCLEOTIDE SEQUENCE [LARGE SCALE GENOMIC DNA]</scope>
    <source>
        <strain evidence="2">MGC-MH-2018</strain>
    </source>
</reference>
<sequence>MYTNPFGAFWDLPGVSDASNEQRLATGSSGLTFGALPLADNPCTMKFTFNSHQTGVLNSNVTGPNTLVYFNVSSSTTTTTVSRKNGDVYATVEWTRHPMMQIYGETGRIPTSHWISLSPDRTQRVVMIKGRYYYWIPRGTRICLYGDDDETATISGEIAHISRTDGEVSLNISLVAFNNGFLDACVLATVLFMSGRNID</sequence>
<dbReference type="OrthoDB" id="3191568at2759"/>
<accession>A0A8H7XSS4</accession>
<evidence type="ECO:0000259" key="1">
    <source>
        <dbReference type="Pfam" id="PF20236"/>
    </source>
</evidence>
<protein>
    <recommendedName>
        <fullName evidence="1">DUF6593 domain-containing protein</fullName>
    </recommendedName>
</protein>